<dbReference type="HAMAP" id="MF_01966">
    <property type="entry name" value="NADHX_epimerase"/>
    <property type="match status" value="1"/>
</dbReference>
<dbReference type="AlphaFoldDB" id="A0A402CTN4"/>
<keyword evidence="10 17" id="KW-0520">NAD</keyword>
<comment type="catalytic activity">
    <reaction evidence="2 18 19">
        <text>(6R)-NADPHX = (6S)-NADPHX</text>
        <dbReference type="Rhea" id="RHEA:32227"/>
        <dbReference type="ChEBI" id="CHEBI:64076"/>
        <dbReference type="ChEBI" id="CHEBI:64077"/>
        <dbReference type="EC" id="5.1.99.6"/>
    </reaction>
</comment>
<gene>
    <name evidence="20" type="primary">nnr</name>
    <name evidence="17" type="synonym">nnrD</name>
    <name evidence="18" type="synonym">nnrE</name>
    <name evidence="20" type="ORF">CCAX7_27220</name>
</gene>
<feature type="binding site" evidence="17">
    <location>
        <position position="466"/>
    </location>
    <ligand>
        <name>(6S)-NADPHX</name>
        <dbReference type="ChEBI" id="CHEBI:64076"/>
    </ligand>
</feature>
<dbReference type="SUPFAM" id="SSF53613">
    <property type="entry name" value="Ribokinase-like"/>
    <property type="match status" value="1"/>
</dbReference>
<evidence type="ECO:0000256" key="12">
    <source>
        <dbReference type="ARBA" id="ARBA00023239"/>
    </source>
</evidence>
<dbReference type="InterPro" id="IPR004443">
    <property type="entry name" value="YjeF_N_dom"/>
</dbReference>
<reference evidence="20 21" key="1">
    <citation type="journal article" date="2019" name="Int. J. Syst. Evol. Microbiol.">
        <title>Capsulimonas corticalis gen. nov., sp. nov., an aerobic capsulated bacterium, of a novel bacterial order, Capsulimonadales ord. nov., of the class Armatimonadia of the phylum Armatimonadetes.</title>
        <authorList>
            <person name="Li J."/>
            <person name="Kudo C."/>
            <person name="Tonouchi A."/>
        </authorList>
    </citation>
    <scope>NUCLEOTIDE SEQUENCE [LARGE SCALE GENOMIC DNA]</scope>
    <source>
        <strain evidence="20 21">AX-7</strain>
    </source>
</reference>
<dbReference type="EMBL" id="AP025739">
    <property type="protein sequence ID" value="BDI30671.1"/>
    <property type="molecule type" value="Genomic_DNA"/>
</dbReference>
<dbReference type="Pfam" id="PF03853">
    <property type="entry name" value="YjeF_N"/>
    <property type="match status" value="1"/>
</dbReference>
<dbReference type="InterPro" id="IPR000631">
    <property type="entry name" value="CARKD"/>
</dbReference>
<evidence type="ECO:0000256" key="14">
    <source>
        <dbReference type="ARBA" id="ARBA00025153"/>
    </source>
</evidence>
<dbReference type="OrthoDB" id="9806925at2"/>
<comment type="catalytic activity">
    <reaction evidence="15 17 19">
        <text>(6S)-NADHX + ADP = AMP + phosphate + NADH + H(+)</text>
        <dbReference type="Rhea" id="RHEA:32223"/>
        <dbReference type="ChEBI" id="CHEBI:15378"/>
        <dbReference type="ChEBI" id="CHEBI:43474"/>
        <dbReference type="ChEBI" id="CHEBI:57945"/>
        <dbReference type="ChEBI" id="CHEBI:64074"/>
        <dbReference type="ChEBI" id="CHEBI:456215"/>
        <dbReference type="ChEBI" id="CHEBI:456216"/>
        <dbReference type="EC" id="4.2.1.136"/>
    </reaction>
</comment>
<dbReference type="InterPro" id="IPR036652">
    <property type="entry name" value="YjeF_N_dom_sf"/>
</dbReference>
<keyword evidence="7 17" id="KW-0067">ATP-binding</keyword>
<comment type="similarity">
    <text evidence="18">Belongs to the NnrE/AIBP family.</text>
</comment>
<evidence type="ECO:0000256" key="4">
    <source>
        <dbReference type="ARBA" id="ARBA00009524"/>
    </source>
</evidence>
<evidence type="ECO:0000313" key="20">
    <source>
        <dbReference type="EMBL" id="BDI30671.1"/>
    </source>
</evidence>
<comment type="similarity">
    <text evidence="4 19">In the C-terminal section; belongs to the NnrD/CARKD family.</text>
</comment>
<dbReference type="InterPro" id="IPR029056">
    <property type="entry name" value="Ribokinase-like"/>
</dbReference>
<feature type="binding site" evidence="17">
    <location>
        <position position="399"/>
    </location>
    <ligand>
        <name>(6S)-NADPHX</name>
        <dbReference type="ChEBI" id="CHEBI:64076"/>
    </ligand>
</feature>
<keyword evidence="13" id="KW-0511">Multifunctional enzyme</keyword>
<dbReference type="GO" id="GO:0046872">
    <property type="term" value="F:metal ion binding"/>
    <property type="evidence" value="ECO:0007669"/>
    <property type="project" value="UniProtKB-UniRule"/>
</dbReference>
<dbReference type="InterPro" id="IPR017953">
    <property type="entry name" value="Carbohydrate_kinase_pred_CS"/>
</dbReference>
<comment type="cofactor">
    <cofactor evidence="18 19">
        <name>K(+)</name>
        <dbReference type="ChEBI" id="CHEBI:29103"/>
    </cofactor>
    <text evidence="18 19">Binds 1 potassium ion per subunit.</text>
</comment>
<feature type="binding site" evidence="17">
    <location>
        <position position="465"/>
    </location>
    <ligand>
        <name>AMP</name>
        <dbReference type="ChEBI" id="CHEBI:456215"/>
    </ligand>
</feature>
<dbReference type="PROSITE" id="PS51383">
    <property type="entry name" value="YJEF_C_3"/>
    <property type="match status" value="1"/>
</dbReference>
<name>A0A402CTN4_9BACT</name>
<sequence>MNVATSQEMREIDRRTIEEFGVPSLILMENAATRVVETLAQRRPTLRGARVAIVCGKGNNGGDGLAIARHLAVRFHARVTVWMIAPDPGALSPDAAANLEMAEKFGLTIHWIADGVSVELGQSLASSDIVIDALLGTGFRGALEGGGASAVEAINAAGSAGAYVVAVDIPSGAEADTGNVNGPAVRAAITVTFALPKIGLLLFPAAELAGEVIVGEIGTPPALLEGVRARATSAADVAQWIPARINGRDSNKGKFGHVTVFAGSAGLIGAAALSAESAARMGSGLVTLAVPEGLLTAAMSVANPVVMTAGLPQTPKQTFSSRALDDALALAEKGTAAAIGPGLGGVKDEDLQKFVREFVARCPVPLVIDADALNVLSLEPDRGASLVRGRKAATVLTPHPGEMGRLLGIETAQVQERRLEHVRHAAETYGCAVLLKGSRTLIATPDGRLTINTTSNPGMATGGAGDVLTGVIATLLGQKLAAGDAAAAGAYAHGLAGDLAVLSLGGAAGLIAKDIVDYLPKAIGKCQLESDGIISGS</sequence>
<comment type="function">
    <text evidence="17">Catalyzes the dehydration of the S-form of NAD(P)HX at the expense of ADP, which is converted to AMP. Together with NAD(P)HX epimerase, which catalyzes the epimerization of the S- and R-forms, the enzyme allows the repair of both epimers of NAD(P)HX, a damaged form of NAD(P)H that is a result of enzymatic or heat-dependent hydration.</text>
</comment>
<keyword evidence="9 18" id="KW-0630">Potassium</keyword>
<comment type="cofactor">
    <cofactor evidence="17">
        <name>Mg(2+)</name>
        <dbReference type="ChEBI" id="CHEBI:18420"/>
    </cofactor>
</comment>
<dbReference type="RefSeq" id="WP_119320731.1">
    <property type="nucleotide sequence ID" value="NZ_AP025739.1"/>
</dbReference>
<keyword evidence="21" id="KW-1185">Reference proteome</keyword>
<dbReference type="PANTHER" id="PTHR12592:SF0">
    <property type="entry name" value="ATP-DEPENDENT (S)-NAD(P)H-HYDRATE DEHYDRATASE"/>
    <property type="match status" value="1"/>
</dbReference>
<evidence type="ECO:0000256" key="9">
    <source>
        <dbReference type="ARBA" id="ARBA00022958"/>
    </source>
</evidence>
<dbReference type="GO" id="GO:0005524">
    <property type="term" value="F:ATP binding"/>
    <property type="evidence" value="ECO:0007669"/>
    <property type="project" value="UniProtKB-UniRule"/>
</dbReference>
<evidence type="ECO:0000256" key="10">
    <source>
        <dbReference type="ARBA" id="ARBA00023027"/>
    </source>
</evidence>
<dbReference type="GO" id="GO:0046496">
    <property type="term" value="P:nicotinamide nucleotide metabolic process"/>
    <property type="evidence" value="ECO:0007669"/>
    <property type="project" value="UniProtKB-UniRule"/>
</dbReference>
<evidence type="ECO:0000256" key="8">
    <source>
        <dbReference type="ARBA" id="ARBA00022857"/>
    </source>
</evidence>
<proteinExistence type="inferred from homology"/>
<dbReference type="GO" id="GO:0052855">
    <property type="term" value="F:ADP-dependent NAD(P)H-hydrate dehydratase activity"/>
    <property type="evidence" value="ECO:0007669"/>
    <property type="project" value="UniProtKB-UniRule"/>
</dbReference>
<dbReference type="PROSITE" id="PS51385">
    <property type="entry name" value="YJEF_N"/>
    <property type="match status" value="1"/>
</dbReference>
<comment type="function">
    <text evidence="18">Catalyzes the epimerization of the S- and R-forms of NAD(P)HX, a damaged form of NAD(P)H that is a result of enzymatic or heat-dependent hydration. This is a prerequisite for the S-specific NAD(P)H-hydrate dehydratase to allow the repair of both epimers of NAD(P)HX.</text>
</comment>
<comment type="catalytic activity">
    <reaction evidence="1 18 19">
        <text>(6R)-NADHX = (6S)-NADHX</text>
        <dbReference type="Rhea" id="RHEA:32215"/>
        <dbReference type="ChEBI" id="CHEBI:64074"/>
        <dbReference type="ChEBI" id="CHEBI:64075"/>
        <dbReference type="EC" id="5.1.99.6"/>
    </reaction>
</comment>
<feature type="binding site" evidence="18">
    <location>
        <begin position="59"/>
        <end position="63"/>
    </location>
    <ligand>
        <name>(6S)-NADPHX</name>
        <dbReference type="ChEBI" id="CHEBI:64076"/>
    </ligand>
</feature>
<dbReference type="Gene3D" id="3.40.50.10260">
    <property type="entry name" value="YjeF N-terminal domain"/>
    <property type="match status" value="1"/>
</dbReference>
<accession>A0A402CTN4</accession>
<evidence type="ECO:0000256" key="3">
    <source>
        <dbReference type="ARBA" id="ARBA00006001"/>
    </source>
</evidence>
<evidence type="ECO:0000256" key="1">
    <source>
        <dbReference type="ARBA" id="ARBA00000013"/>
    </source>
</evidence>
<dbReference type="FunCoup" id="A0A402CTN4">
    <property type="interactions" value="141"/>
</dbReference>
<evidence type="ECO:0000256" key="6">
    <source>
        <dbReference type="ARBA" id="ARBA00022741"/>
    </source>
</evidence>
<evidence type="ECO:0000313" key="21">
    <source>
        <dbReference type="Proteomes" id="UP000287394"/>
    </source>
</evidence>
<dbReference type="GO" id="GO:0110051">
    <property type="term" value="P:metabolite repair"/>
    <property type="evidence" value="ECO:0007669"/>
    <property type="project" value="TreeGrafter"/>
</dbReference>
<comment type="catalytic activity">
    <reaction evidence="16 17 19">
        <text>(6S)-NADPHX + ADP = AMP + phosphate + NADPH + H(+)</text>
        <dbReference type="Rhea" id="RHEA:32235"/>
        <dbReference type="ChEBI" id="CHEBI:15378"/>
        <dbReference type="ChEBI" id="CHEBI:43474"/>
        <dbReference type="ChEBI" id="CHEBI:57783"/>
        <dbReference type="ChEBI" id="CHEBI:64076"/>
        <dbReference type="ChEBI" id="CHEBI:456215"/>
        <dbReference type="ChEBI" id="CHEBI:456216"/>
        <dbReference type="EC" id="4.2.1.136"/>
    </reaction>
</comment>
<comment type="similarity">
    <text evidence="3 19">In the N-terminal section; belongs to the NnrE/AIBP family.</text>
</comment>
<dbReference type="Pfam" id="PF01256">
    <property type="entry name" value="Carb_kinase"/>
    <property type="match status" value="1"/>
</dbReference>
<evidence type="ECO:0000256" key="17">
    <source>
        <dbReference type="HAMAP-Rule" id="MF_01965"/>
    </source>
</evidence>
<dbReference type="EC" id="5.1.99.6" evidence="19"/>
<comment type="caution">
    <text evidence="18">Lacks conserved residue(s) required for the propagation of feature annotation.</text>
</comment>
<feature type="binding site" evidence="17">
    <location>
        <position position="270"/>
    </location>
    <ligand>
        <name>(6S)-NADPHX</name>
        <dbReference type="ChEBI" id="CHEBI:64076"/>
    </ligand>
</feature>
<keyword evidence="8 17" id="KW-0521">NADP</keyword>
<keyword evidence="11 18" id="KW-0413">Isomerase</keyword>
<feature type="binding site" evidence="18">
    <location>
        <position position="132"/>
    </location>
    <ligand>
        <name>K(+)</name>
        <dbReference type="ChEBI" id="CHEBI:29103"/>
    </ligand>
</feature>
<keyword evidence="12 17" id="KW-0456">Lyase</keyword>
<dbReference type="HAMAP" id="MF_01965">
    <property type="entry name" value="NADHX_dehydratase"/>
    <property type="match status" value="1"/>
</dbReference>
<dbReference type="KEGG" id="ccot:CCAX7_27220"/>
<feature type="binding site" evidence="17">
    <location>
        <position position="342"/>
    </location>
    <ligand>
        <name>(6S)-NADPHX</name>
        <dbReference type="ChEBI" id="CHEBI:64076"/>
    </ligand>
</feature>
<evidence type="ECO:0000256" key="16">
    <source>
        <dbReference type="ARBA" id="ARBA00049209"/>
    </source>
</evidence>
<comment type="subunit">
    <text evidence="17">Homotetramer.</text>
</comment>
<protein>
    <recommendedName>
        <fullName evidence="19">Bifunctional NAD(P)H-hydrate repair enzyme</fullName>
    </recommendedName>
    <alternativeName>
        <fullName evidence="19">Nicotinamide nucleotide repair protein</fullName>
    </alternativeName>
    <domain>
        <recommendedName>
            <fullName evidence="19">ADP-dependent (S)-NAD(P)H-hydrate dehydratase</fullName>
            <ecNumber evidence="19">4.2.1.136</ecNumber>
        </recommendedName>
        <alternativeName>
            <fullName evidence="19">ADP-dependent NAD(P)HX dehydratase</fullName>
        </alternativeName>
    </domain>
    <domain>
        <recommendedName>
            <fullName evidence="19">NAD(P)H-hydrate epimerase</fullName>
            <ecNumber evidence="19">5.1.99.6</ecNumber>
        </recommendedName>
    </domain>
</protein>
<evidence type="ECO:0000256" key="11">
    <source>
        <dbReference type="ARBA" id="ARBA00023235"/>
    </source>
</evidence>
<feature type="binding site" evidence="18">
    <location>
        <begin position="136"/>
        <end position="142"/>
    </location>
    <ligand>
        <name>(6S)-NADPHX</name>
        <dbReference type="ChEBI" id="CHEBI:64076"/>
    </ligand>
</feature>
<dbReference type="Gene3D" id="3.40.1190.20">
    <property type="match status" value="1"/>
</dbReference>
<dbReference type="GO" id="GO:0052856">
    <property type="term" value="F:NAD(P)HX epimerase activity"/>
    <property type="evidence" value="ECO:0007669"/>
    <property type="project" value="UniProtKB-UniRule"/>
</dbReference>
<dbReference type="SUPFAM" id="SSF64153">
    <property type="entry name" value="YjeF N-terminal domain-like"/>
    <property type="match status" value="1"/>
</dbReference>
<dbReference type="EC" id="4.2.1.136" evidence="19"/>
<dbReference type="PROSITE" id="PS01050">
    <property type="entry name" value="YJEF_C_2"/>
    <property type="match status" value="1"/>
</dbReference>
<comment type="function">
    <text evidence="14 19">Bifunctional enzyme that catalyzes the epimerization of the S- and R-forms of NAD(P)HX and the dehydration of the S-form of NAD(P)HX at the expense of ADP, which is converted to AMP. This allows the repair of both epimers of NAD(P)HX, a damaged form of NAD(P)H that is a result of enzymatic or heat-dependent hydration.</text>
</comment>
<keyword evidence="5 18" id="KW-0479">Metal-binding</keyword>
<evidence type="ECO:0000256" key="18">
    <source>
        <dbReference type="HAMAP-Rule" id="MF_01966"/>
    </source>
</evidence>
<dbReference type="Proteomes" id="UP000287394">
    <property type="component" value="Chromosome"/>
</dbReference>
<dbReference type="InterPro" id="IPR030677">
    <property type="entry name" value="Nnr"/>
</dbReference>
<organism evidence="20 21">
    <name type="scientific">Capsulimonas corticalis</name>
    <dbReference type="NCBI Taxonomy" id="2219043"/>
    <lineage>
        <taxon>Bacteria</taxon>
        <taxon>Bacillati</taxon>
        <taxon>Armatimonadota</taxon>
        <taxon>Armatimonadia</taxon>
        <taxon>Capsulimonadales</taxon>
        <taxon>Capsulimonadaceae</taxon>
        <taxon>Capsulimonas</taxon>
    </lineage>
</organism>
<comment type="similarity">
    <text evidence="17">Belongs to the NnrD/CARKD family.</text>
</comment>
<dbReference type="NCBIfam" id="TIGR00197">
    <property type="entry name" value="yjeF_nterm"/>
    <property type="match status" value="1"/>
</dbReference>
<dbReference type="NCBIfam" id="TIGR00196">
    <property type="entry name" value="yjeF_cterm"/>
    <property type="match status" value="1"/>
</dbReference>
<evidence type="ECO:0000256" key="7">
    <source>
        <dbReference type="ARBA" id="ARBA00022840"/>
    </source>
</evidence>
<evidence type="ECO:0000256" key="15">
    <source>
        <dbReference type="ARBA" id="ARBA00048238"/>
    </source>
</evidence>
<evidence type="ECO:0000256" key="13">
    <source>
        <dbReference type="ARBA" id="ARBA00023268"/>
    </source>
</evidence>
<dbReference type="PIRSF" id="PIRSF017184">
    <property type="entry name" value="Nnr"/>
    <property type="match status" value="1"/>
</dbReference>
<feature type="binding site" evidence="18">
    <location>
        <position position="171"/>
    </location>
    <ligand>
        <name>K(+)</name>
        <dbReference type="ChEBI" id="CHEBI:29103"/>
    </ligand>
</feature>
<feature type="binding site" evidence="18">
    <location>
        <position position="168"/>
    </location>
    <ligand>
        <name>(6S)-NADPHX</name>
        <dbReference type="ChEBI" id="CHEBI:64076"/>
    </ligand>
</feature>
<dbReference type="PANTHER" id="PTHR12592">
    <property type="entry name" value="ATP-DEPENDENT (S)-NAD(P)H-HYDRATE DEHYDRATASE FAMILY MEMBER"/>
    <property type="match status" value="1"/>
</dbReference>
<feature type="binding site" evidence="17">
    <location>
        <begin position="436"/>
        <end position="440"/>
    </location>
    <ligand>
        <name>AMP</name>
        <dbReference type="ChEBI" id="CHEBI:456215"/>
    </ligand>
</feature>
<evidence type="ECO:0000256" key="5">
    <source>
        <dbReference type="ARBA" id="ARBA00022723"/>
    </source>
</evidence>
<feature type="binding site" evidence="18">
    <location>
        <position position="60"/>
    </location>
    <ligand>
        <name>K(+)</name>
        <dbReference type="ChEBI" id="CHEBI:29103"/>
    </ligand>
</feature>
<dbReference type="CDD" id="cd01171">
    <property type="entry name" value="YXKO-related"/>
    <property type="match status" value="1"/>
</dbReference>
<evidence type="ECO:0000256" key="2">
    <source>
        <dbReference type="ARBA" id="ARBA00000909"/>
    </source>
</evidence>
<evidence type="ECO:0000256" key="19">
    <source>
        <dbReference type="PIRNR" id="PIRNR017184"/>
    </source>
</evidence>
<keyword evidence="6 17" id="KW-0547">Nucleotide-binding</keyword>